<dbReference type="Pfam" id="PF01124">
    <property type="entry name" value="MAPEG"/>
    <property type="match status" value="1"/>
</dbReference>
<comment type="caution">
    <text evidence="6">The sequence shown here is derived from an EMBL/GenBank/DDBJ whole genome shotgun (WGS) entry which is preliminary data.</text>
</comment>
<dbReference type="InterPro" id="IPR023352">
    <property type="entry name" value="MAPEG-like_dom_sf"/>
</dbReference>
<dbReference type="EMBL" id="JARGYC010000046">
    <property type="protein sequence ID" value="MDF0602301.1"/>
    <property type="molecule type" value="Genomic_DNA"/>
</dbReference>
<evidence type="ECO:0000313" key="6">
    <source>
        <dbReference type="EMBL" id="MDF0602301.1"/>
    </source>
</evidence>
<dbReference type="Proteomes" id="UP001220964">
    <property type="component" value="Unassembled WGS sequence"/>
</dbReference>
<reference evidence="6" key="1">
    <citation type="submission" date="2023-03" db="EMBL/GenBank/DDBJ databases">
        <title>Multiphase analysis and comparison of six strains from genera Psychromarinibacter, Lutimaribacter, and Maritimibacter, including a novel species: Psychromarinibacter sediminicola sp. nov.</title>
        <authorList>
            <person name="Wang Y.-H."/>
            <person name="Ye M.-Q."/>
            <person name="Du Z.-J."/>
        </authorList>
    </citation>
    <scope>NUCLEOTIDE SEQUENCE</scope>
    <source>
        <strain evidence="6">C21-152</strain>
    </source>
</reference>
<keyword evidence="2 5" id="KW-0812">Transmembrane</keyword>
<dbReference type="GO" id="GO:0016020">
    <property type="term" value="C:membrane"/>
    <property type="evidence" value="ECO:0007669"/>
    <property type="project" value="UniProtKB-SubCell"/>
</dbReference>
<dbReference type="Gene3D" id="1.20.120.550">
    <property type="entry name" value="Membrane associated eicosanoid/glutathione metabolism-like domain"/>
    <property type="match status" value="1"/>
</dbReference>
<evidence type="ECO:0000256" key="4">
    <source>
        <dbReference type="ARBA" id="ARBA00023136"/>
    </source>
</evidence>
<gene>
    <name evidence="6" type="ORF">P1J78_16290</name>
</gene>
<comment type="subcellular location">
    <subcellularLocation>
        <location evidence="1">Membrane</location>
    </subcellularLocation>
</comment>
<organism evidence="6 7">
    <name type="scientific">Psychromarinibacter sediminicola</name>
    <dbReference type="NCBI Taxonomy" id="3033385"/>
    <lineage>
        <taxon>Bacteria</taxon>
        <taxon>Pseudomonadati</taxon>
        <taxon>Pseudomonadota</taxon>
        <taxon>Alphaproteobacteria</taxon>
        <taxon>Rhodobacterales</taxon>
        <taxon>Paracoccaceae</taxon>
        <taxon>Psychromarinibacter</taxon>
    </lineage>
</organism>
<evidence type="ECO:0000256" key="5">
    <source>
        <dbReference type="SAM" id="Phobius"/>
    </source>
</evidence>
<keyword evidence="4 5" id="KW-0472">Membrane</keyword>
<dbReference type="InterPro" id="IPR001129">
    <property type="entry name" value="Membr-assoc_MAPEG"/>
</dbReference>
<evidence type="ECO:0000256" key="2">
    <source>
        <dbReference type="ARBA" id="ARBA00022692"/>
    </source>
</evidence>
<dbReference type="PANTHER" id="PTHR35371:SF1">
    <property type="entry name" value="BLR7753 PROTEIN"/>
    <property type="match status" value="1"/>
</dbReference>
<feature type="transmembrane region" description="Helical" evidence="5">
    <location>
        <begin position="111"/>
        <end position="134"/>
    </location>
</feature>
<evidence type="ECO:0000256" key="3">
    <source>
        <dbReference type="ARBA" id="ARBA00022989"/>
    </source>
</evidence>
<keyword evidence="7" id="KW-1185">Reference proteome</keyword>
<keyword evidence="3 5" id="KW-1133">Transmembrane helix</keyword>
<proteinExistence type="predicted"/>
<sequence>MGSELTVLALYGLLVLVTLLIQVLLALPNVGLSYLASPRDDGNRLSGVAGRAQRCLENSVTAMALFAPAVLILAAQDGFTANSLLAAQAFLIARLVYVPVYLAGIPWLRTLIWLVGFLATAWLYLMALGGTAAMPA</sequence>
<protein>
    <submittedName>
        <fullName evidence="6">MAPEG family protein</fullName>
    </submittedName>
</protein>
<dbReference type="PANTHER" id="PTHR35371">
    <property type="entry name" value="INNER MEMBRANE PROTEIN"/>
    <property type="match status" value="1"/>
</dbReference>
<dbReference type="RefSeq" id="WP_275568432.1">
    <property type="nucleotide sequence ID" value="NZ_JARGYC010000046.1"/>
</dbReference>
<feature type="transmembrane region" description="Helical" evidence="5">
    <location>
        <begin position="81"/>
        <end position="104"/>
    </location>
</feature>
<name>A0AAE3NTT1_9RHOB</name>
<feature type="transmembrane region" description="Helical" evidence="5">
    <location>
        <begin position="6"/>
        <end position="35"/>
    </location>
</feature>
<evidence type="ECO:0000313" key="7">
    <source>
        <dbReference type="Proteomes" id="UP001220964"/>
    </source>
</evidence>
<evidence type="ECO:0000256" key="1">
    <source>
        <dbReference type="ARBA" id="ARBA00004370"/>
    </source>
</evidence>
<accession>A0AAE3NTT1</accession>
<dbReference type="SUPFAM" id="SSF161084">
    <property type="entry name" value="MAPEG domain-like"/>
    <property type="match status" value="1"/>
</dbReference>
<dbReference type="AlphaFoldDB" id="A0AAE3NTT1"/>